<keyword evidence="2" id="KW-1185">Reference proteome</keyword>
<evidence type="ECO:0000313" key="1">
    <source>
        <dbReference type="EMBL" id="GIG72287.1"/>
    </source>
</evidence>
<dbReference type="Proteomes" id="UP000653674">
    <property type="component" value="Unassembled WGS sequence"/>
</dbReference>
<accession>A0A8J3PJY2</accession>
<dbReference type="RefSeq" id="WP_168072702.1">
    <property type="nucleotide sequence ID" value="NZ_BAAAQJ010000008.1"/>
</dbReference>
<gene>
    <name evidence="1" type="ORF">Pfl04_06910</name>
</gene>
<organism evidence="1 2">
    <name type="scientific">Planosporangium flavigriseum</name>
    <dbReference type="NCBI Taxonomy" id="373681"/>
    <lineage>
        <taxon>Bacteria</taxon>
        <taxon>Bacillati</taxon>
        <taxon>Actinomycetota</taxon>
        <taxon>Actinomycetes</taxon>
        <taxon>Micromonosporales</taxon>
        <taxon>Micromonosporaceae</taxon>
        <taxon>Planosporangium</taxon>
    </lineage>
</organism>
<name>A0A8J3PJY2_9ACTN</name>
<evidence type="ECO:0000313" key="2">
    <source>
        <dbReference type="Proteomes" id="UP000653674"/>
    </source>
</evidence>
<reference evidence="1" key="1">
    <citation type="submission" date="2021-01" db="EMBL/GenBank/DDBJ databases">
        <title>Whole genome shotgun sequence of Planosporangium flavigriseum NBRC 105377.</title>
        <authorList>
            <person name="Komaki H."/>
            <person name="Tamura T."/>
        </authorList>
    </citation>
    <scope>NUCLEOTIDE SEQUENCE</scope>
    <source>
        <strain evidence="1">NBRC 105377</strain>
    </source>
</reference>
<protein>
    <submittedName>
        <fullName evidence="1">Uncharacterized protein</fullName>
    </submittedName>
</protein>
<dbReference type="AlphaFoldDB" id="A0A8J3PJY2"/>
<sequence length="52" mass="5585">MVKKVLTWASIAFLIFFVAYRPASAAEVVKSIGSGIVDIGTGFGDFFTRLVS</sequence>
<dbReference type="EMBL" id="BONU01000003">
    <property type="protein sequence ID" value="GIG72287.1"/>
    <property type="molecule type" value="Genomic_DNA"/>
</dbReference>
<proteinExistence type="predicted"/>
<comment type="caution">
    <text evidence="1">The sequence shown here is derived from an EMBL/GenBank/DDBJ whole genome shotgun (WGS) entry which is preliminary data.</text>
</comment>